<comment type="caution">
    <text evidence="1">The sequence shown here is derived from an EMBL/GenBank/DDBJ whole genome shotgun (WGS) entry which is preliminary data.</text>
</comment>
<dbReference type="GO" id="GO:0016301">
    <property type="term" value="F:kinase activity"/>
    <property type="evidence" value="ECO:0007669"/>
    <property type="project" value="UniProtKB-KW"/>
</dbReference>
<dbReference type="Proteomes" id="UP000325081">
    <property type="component" value="Unassembled WGS sequence"/>
</dbReference>
<keyword evidence="1" id="KW-0418">Kinase</keyword>
<accession>A0A5A7RGL6</accession>
<sequence length="172" mass="19906">MADDELILLVRHPPQKNSLQPRQHHLWPSSPSSRHHEVQPFLSRAWVEIPLAPILPYAEDVFDGRHCHSSFRRLDVVIDMTSILDKQPHFRQLVLAGKDSKDGEQVVATLGAQVRKLFGSPEFIKAFDPMMLAYINTFSLDENDQVQMEYLKSDALFGFFLAEVQDFFHMRF</sequence>
<proteinExistence type="predicted"/>
<protein>
    <submittedName>
        <fullName evidence="1">Ribulokinase</fullName>
    </submittedName>
</protein>
<keyword evidence="2" id="KW-1185">Reference proteome</keyword>
<organism evidence="1 2">
    <name type="scientific">Striga asiatica</name>
    <name type="common">Asiatic witchweed</name>
    <name type="synonym">Buchnera asiatica</name>
    <dbReference type="NCBI Taxonomy" id="4170"/>
    <lineage>
        <taxon>Eukaryota</taxon>
        <taxon>Viridiplantae</taxon>
        <taxon>Streptophyta</taxon>
        <taxon>Embryophyta</taxon>
        <taxon>Tracheophyta</taxon>
        <taxon>Spermatophyta</taxon>
        <taxon>Magnoliopsida</taxon>
        <taxon>eudicotyledons</taxon>
        <taxon>Gunneridae</taxon>
        <taxon>Pentapetalae</taxon>
        <taxon>asterids</taxon>
        <taxon>lamiids</taxon>
        <taxon>Lamiales</taxon>
        <taxon>Orobanchaceae</taxon>
        <taxon>Buchnereae</taxon>
        <taxon>Striga</taxon>
    </lineage>
</organism>
<gene>
    <name evidence="1" type="ORF">STAS_34065</name>
</gene>
<evidence type="ECO:0000313" key="1">
    <source>
        <dbReference type="EMBL" id="GER56345.1"/>
    </source>
</evidence>
<dbReference type="AlphaFoldDB" id="A0A5A7RGL6"/>
<evidence type="ECO:0000313" key="2">
    <source>
        <dbReference type="Proteomes" id="UP000325081"/>
    </source>
</evidence>
<keyword evidence="1" id="KW-0808">Transferase</keyword>
<dbReference type="EMBL" id="BKCP01012625">
    <property type="protein sequence ID" value="GER56345.1"/>
    <property type="molecule type" value="Genomic_DNA"/>
</dbReference>
<name>A0A5A7RGL6_STRAF</name>
<reference evidence="2" key="1">
    <citation type="journal article" date="2019" name="Curr. Biol.">
        <title>Genome Sequence of Striga asiatica Provides Insight into the Evolution of Plant Parasitism.</title>
        <authorList>
            <person name="Yoshida S."/>
            <person name="Kim S."/>
            <person name="Wafula E.K."/>
            <person name="Tanskanen J."/>
            <person name="Kim Y.M."/>
            <person name="Honaas L."/>
            <person name="Yang Z."/>
            <person name="Spallek T."/>
            <person name="Conn C.E."/>
            <person name="Ichihashi Y."/>
            <person name="Cheong K."/>
            <person name="Cui S."/>
            <person name="Der J.P."/>
            <person name="Gundlach H."/>
            <person name="Jiao Y."/>
            <person name="Hori C."/>
            <person name="Ishida J.K."/>
            <person name="Kasahara H."/>
            <person name="Kiba T."/>
            <person name="Kim M.S."/>
            <person name="Koo N."/>
            <person name="Laohavisit A."/>
            <person name="Lee Y.H."/>
            <person name="Lumba S."/>
            <person name="McCourt P."/>
            <person name="Mortimer J.C."/>
            <person name="Mutuku J.M."/>
            <person name="Nomura T."/>
            <person name="Sasaki-Sekimoto Y."/>
            <person name="Seto Y."/>
            <person name="Wang Y."/>
            <person name="Wakatake T."/>
            <person name="Sakakibara H."/>
            <person name="Demura T."/>
            <person name="Yamaguchi S."/>
            <person name="Yoneyama K."/>
            <person name="Manabe R.I."/>
            <person name="Nelson D.C."/>
            <person name="Schulman A.H."/>
            <person name="Timko M.P."/>
            <person name="dePamphilis C.W."/>
            <person name="Choi D."/>
            <person name="Shirasu K."/>
        </authorList>
    </citation>
    <scope>NUCLEOTIDE SEQUENCE [LARGE SCALE GENOMIC DNA]</scope>
    <source>
        <strain evidence="2">cv. UVA1</strain>
    </source>
</reference>